<gene>
    <name evidence="1" type="ORF">EYF80_002693</name>
</gene>
<dbReference type="EMBL" id="SRLO01000012">
    <property type="protein sequence ID" value="TNN86938.1"/>
    <property type="molecule type" value="Genomic_DNA"/>
</dbReference>
<keyword evidence="2" id="KW-1185">Reference proteome</keyword>
<reference evidence="1 2" key="1">
    <citation type="submission" date="2019-03" db="EMBL/GenBank/DDBJ databases">
        <title>First draft genome of Liparis tanakae, snailfish: a comprehensive survey of snailfish specific genes.</title>
        <authorList>
            <person name="Kim W."/>
            <person name="Song I."/>
            <person name="Jeong J.-H."/>
            <person name="Kim D."/>
            <person name="Kim S."/>
            <person name="Ryu S."/>
            <person name="Song J.Y."/>
            <person name="Lee S.K."/>
        </authorList>
    </citation>
    <scope>NUCLEOTIDE SEQUENCE [LARGE SCALE GENOMIC DNA]</scope>
    <source>
        <tissue evidence="1">Muscle</tissue>
    </source>
</reference>
<accession>A0A4Z2JBB7</accession>
<sequence length="70" mass="7896">MLSTRMSFPSPSSRLLKHQRRGPQWATYWEPVGMDTRRFISQSTSNDKTVTATSRSDELLLLGHDGTASL</sequence>
<name>A0A4Z2JBB7_9TELE</name>
<protein>
    <submittedName>
        <fullName evidence="1">Uncharacterized protein</fullName>
    </submittedName>
</protein>
<evidence type="ECO:0000313" key="1">
    <source>
        <dbReference type="EMBL" id="TNN86938.1"/>
    </source>
</evidence>
<dbReference type="AlphaFoldDB" id="A0A4Z2JBB7"/>
<proteinExistence type="predicted"/>
<organism evidence="1 2">
    <name type="scientific">Liparis tanakae</name>
    <name type="common">Tanaka's snailfish</name>
    <dbReference type="NCBI Taxonomy" id="230148"/>
    <lineage>
        <taxon>Eukaryota</taxon>
        <taxon>Metazoa</taxon>
        <taxon>Chordata</taxon>
        <taxon>Craniata</taxon>
        <taxon>Vertebrata</taxon>
        <taxon>Euteleostomi</taxon>
        <taxon>Actinopterygii</taxon>
        <taxon>Neopterygii</taxon>
        <taxon>Teleostei</taxon>
        <taxon>Neoteleostei</taxon>
        <taxon>Acanthomorphata</taxon>
        <taxon>Eupercaria</taxon>
        <taxon>Perciformes</taxon>
        <taxon>Cottioidei</taxon>
        <taxon>Cottales</taxon>
        <taxon>Liparidae</taxon>
        <taxon>Liparis</taxon>
    </lineage>
</organism>
<evidence type="ECO:0000313" key="2">
    <source>
        <dbReference type="Proteomes" id="UP000314294"/>
    </source>
</evidence>
<dbReference type="Proteomes" id="UP000314294">
    <property type="component" value="Unassembled WGS sequence"/>
</dbReference>
<comment type="caution">
    <text evidence="1">The sequence shown here is derived from an EMBL/GenBank/DDBJ whole genome shotgun (WGS) entry which is preliminary data.</text>
</comment>